<dbReference type="GO" id="GO:0000150">
    <property type="term" value="F:DNA strand exchange activity"/>
    <property type="evidence" value="ECO:0007669"/>
    <property type="project" value="InterPro"/>
</dbReference>
<dbReference type="KEGG" id="bse:Bsel_0808"/>
<dbReference type="CDD" id="cd00338">
    <property type="entry name" value="Ser_Recombinase"/>
    <property type="match status" value="1"/>
</dbReference>
<organism evidence="3 4">
    <name type="scientific">Bacillus selenitireducens (strain ATCC 700615 / DSM 15326 / MLS10)</name>
    <dbReference type="NCBI Taxonomy" id="439292"/>
    <lineage>
        <taxon>Bacteria</taxon>
        <taxon>Bacillati</taxon>
        <taxon>Bacillota</taxon>
        <taxon>Bacilli</taxon>
        <taxon>Bacillales</taxon>
        <taxon>Bacillaceae</taxon>
        <taxon>Salisediminibacterium</taxon>
    </lineage>
</organism>
<dbReference type="Gene3D" id="3.40.50.1390">
    <property type="entry name" value="Resolvase, N-terminal catalytic domain"/>
    <property type="match status" value="1"/>
</dbReference>
<evidence type="ECO:0000313" key="4">
    <source>
        <dbReference type="Proteomes" id="UP000000271"/>
    </source>
</evidence>
<dbReference type="PROSITE" id="PS51737">
    <property type="entry name" value="RECOMBINASE_DNA_BIND"/>
    <property type="match status" value="1"/>
</dbReference>
<dbReference type="Proteomes" id="UP000000271">
    <property type="component" value="Chromosome"/>
</dbReference>
<dbReference type="PROSITE" id="PS51736">
    <property type="entry name" value="RECOMBINASES_3"/>
    <property type="match status" value="1"/>
</dbReference>
<dbReference type="PANTHER" id="PTHR30461">
    <property type="entry name" value="DNA-INVERTASE FROM LAMBDOID PROPHAGE"/>
    <property type="match status" value="1"/>
</dbReference>
<dbReference type="Pfam" id="PF00239">
    <property type="entry name" value="Resolvase"/>
    <property type="match status" value="1"/>
</dbReference>
<name>D6XZG3_BACIE</name>
<sequence length="546" mass="63767">MSDGKSRVRIIPATQKTNRFKDHEEGKKKRIAVYARVSTASEMQSNSYEIQVAHYTDYVNKNPDWELVQVYADEGITGTSTAKRTAFNQMIEDCENGLCDYIITKSISRFARNTLDCISRIRHLKSLNPPVGVFFEKEQLDTLDSRSELFLTILSSMAQEESRNVSENTKWGVQKRFQQGIVHFPTTYFLGYDKDKDGNIIIDEEQAVVVRRIFDDYLKGKGTPQIAKDLERDGIETARGNKHWTSNAVYDILRQEKYQGNTLTGKRVTVDYLTHKRVRNDNLETQYFVKNTNPPIIDSDTFERVQQEMKRRSMLRHDPERKYRQSYSNKSPFSNYLFCGKCGLPAHRRRLSTTVNKERTLFTAFHCRSSSGQREHEEYCGNQYVWEERMENSFIAILQDLKQNKAQVYEEVQEAIADVALSKDEQKRLDELNEQLGIVADRISELAGKSSGNQNSIYDATLRHLIYEQEILEQERDSYNESLQEKEYLESHLNRLYELLEEMKPEDPFDGDIFREVIDKGVIYPKRVVDFHFKCGIKRWVVVTKK</sequence>
<dbReference type="SMART" id="SM00857">
    <property type="entry name" value="Resolvase"/>
    <property type="match status" value="1"/>
</dbReference>
<dbReference type="InterPro" id="IPR036162">
    <property type="entry name" value="Resolvase-like_N_sf"/>
</dbReference>
<evidence type="ECO:0000259" key="2">
    <source>
        <dbReference type="PROSITE" id="PS51737"/>
    </source>
</evidence>
<proteinExistence type="predicted"/>
<dbReference type="OrthoDB" id="9811097at2"/>
<dbReference type="eggNOG" id="COG1961">
    <property type="taxonomic scope" value="Bacteria"/>
</dbReference>
<dbReference type="PANTHER" id="PTHR30461:SF23">
    <property type="entry name" value="DNA RECOMBINASE-RELATED"/>
    <property type="match status" value="1"/>
</dbReference>
<feature type="domain" description="Resolvase/invertase-type recombinase catalytic" evidence="1">
    <location>
        <begin position="30"/>
        <end position="180"/>
    </location>
</feature>
<dbReference type="InterPro" id="IPR050639">
    <property type="entry name" value="SSR_resolvase"/>
</dbReference>
<dbReference type="Pfam" id="PF07508">
    <property type="entry name" value="Recombinase"/>
    <property type="match status" value="1"/>
</dbReference>
<gene>
    <name evidence="3" type="ordered locus">Bsel_0808</name>
</gene>
<keyword evidence="4" id="KW-1185">Reference proteome</keyword>
<dbReference type="InterPro" id="IPR006119">
    <property type="entry name" value="Resolv_N"/>
</dbReference>
<evidence type="ECO:0000259" key="1">
    <source>
        <dbReference type="PROSITE" id="PS51736"/>
    </source>
</evidence>
<dbReference type="SUPFAM" id="SSF53041">
    <property type="entry name" value="Resolvase-like"/>
    <property type="match status" value="1"/>
</dbReference>
<dbReference type="GO" id="GO:0003677">
    <property type="term" value="F:DNA binding"/>
    <property type="evidence" value="ECO:0007669"/>
    <property type="project" value="InterPro"/>
</dbReference>
<dbReference type="InterPro" id="IPR011109">
    <property type="entry name" value="DNA_bind_recombinase_dom"/>
</dbReference>
<dbReference type="STRING" id="439292.Bsel_0808"/>
<feature type="domain" description="Recombinase" evidence="2">
    <location>
        <begin position="189"/>
        <end position="315"/>
    </location>
</feature>
<protein>
    <submittedName>
        <fullName evidence="3">Resolvase domain protein</fullName>
    </submittedName>
</protein>
<dbReference type="AlphaFoldDB" id="D6XZG3"/>
<dbReference type="EMBL" id="CP001791">
    <property type="protein sequence ID" value="ADH98337.1"/>
    <property type="molecule type" value="Genomic_DNA"/>
</dbReference>
<dbReference type="HOGENOM" id="CLU_010686_0_5_9"/>
<dbReference type="RefSeq" id="WP_013171766.1">
    <property type="nucleotide sequence ID" value="NC_014219.1"/>
</dbReference>
<evidence type="ECO:0000313" key="3">
    <source>
        <dbReference type="EMBL" id="ADH98337.1"/>
    </source>
</evidence>
<dbReference type="InterPro" id="IPR038109">
    <property type="entry name" value="DNA_bind_recomb_sf"/>
</dbReference>
<dbReference type="Gene3D" id="3.90.1750.20">
    <property type="entry name" value="Putative Large Serine Recombinase, Chain B, Domain 2"/>
    <property type="match status" value="1"/>
</dbReference>
<accession>D6XZG3</accession>
<reference evidence="3" key="1">
    <citation type="submission" date="2009-10" db="EMBL/GenBank/DDBJ databases">
        <title>Complete sequence of Bacillus selenitireducens MLS10.</title>
        <authorList>
            <consortium name="US DOE Joint Genome Institute"/>
            <person name="Lucas S."/>
            <person name="Copeland A."/>
            <person name="Lapidus A."/>
            <person name="Glavina del Rio T."/>
            <person name="Dalin E."/>
            <person name="Tice H."/>
            <person name="Bruce D."/>
            <person name="Goodwin L."/>
            <person name="Pitluck S."/>
            <person name="Sims D."/>
            <person name="Brettin T."/>
            <person name="Detter J.C."/>
            <person name="Han C."/>
            <person name="Larimer F."/>
            <person name="Land M."/>
            <person name="Hauser L."/>
            <person name="Kyrpides N."/>
            <person name="Ovchinnikova G."/>
            <person name="Stolz J."/>
        </authorList>
    </citation>
    <scope>NUCLEOTIDE SEQUENCE [LARGE SCALE GENOMIC DNA]</scope>
    <source>
        <strain evidence="3">MLS10</strain>
    </source>
</reference>